<name>A0A438DG25_VITVI</name>
<protein>
    <submittedName>
        <fullName evidence="2">Uncharacterized protein</fullName>
    </submittedName>
</protein>
<accession>A0A438DG25</accession>
<reference evidence="2 3" key="1">
    <citation type="journal article" date="2018" name="PLoS Genet.">
        <title>Population sequencing reveals clonal diversity and ancestral inbreeding in the grapevine cultivar Chardonnay.</title>
        <authorList>
            <person name="Roach M.J."/>
            <person name="Johnson D.L."/>
            <person name="Bohlmann J."/>
            <person name="van Vuuren H.J."/>
            <person name="Jones S.J."/>
            <person name="Pretorius I.S."/>
            <person name="Schmidt S.A."/>
            <person name="Borneman A.R."/>
        </authorList>
    </citation>
    <scope>NUCLEOTIDE SEQUENCE [LARGE SCALE GENOMIC DNA]</scope>
    <source>
        <strain evidence="3">cv. Chardonnay</strain>
        <tissue evidence="2">Leaf</tissue>
    </source>
</reference>
<feature type="region of interest" description="Disordered" evidence="1">
    <location>
        <begin position="186"/>
        <end position="213"/>
    </location>
</feature>
<comment type="caution">
    <text evidence="2">The sequence shown here is derived from an EMBL/GenBank/DDBJ whole genome shotgun (WGS) entry which is preliminary data.</text>
</comment>
<feature type="region of interest" description="Disordered" evidence="1">
    <location>
        <begin position="1"/>
        <end position="34"/>
    </location>
</feature>
<evidence type="ECO:0000313" key="2">
    <source>
        <dbReference type="EMBL" id="RVW34424.1"/>
    </source>
</evidence>
<dbReference type="Proteomes" id="UP000288805">
    <property type="component" value="Unassembled WGS sequence"/>
</dbReference>
<proteinExistence type="predicted"/>
<organism evidence="2 3">
    <name type="scientific">Vitis vinifera</name>
    <name type="common">Grape</name>
    <dbReference type="NCBI Taxonomy" id="29760"/>
    <lineage>
        <taxon>Eukaryota</taxon>
        <taxon>Viridiplantae</taxon>
        <taxon>Streptophyta</taxon>
        <taxon>Embryophyta</taxon>
        <taxon>Tracheophyta</taxon>
        <taxon>Spermatophyta</taxon>
        <taxon>Magnoliopsida</taxon>
        <taxon>eudicotyledons</taxon>
        <taxon>Gunneridae</taxon>
        <taxon>Pentapetalae</taxon>
        <taxon>rosids</taxon>
        <taxon>Vitales</taxon>
        <taxon>Vitaceae</taxon>
        <taxon>Viteae</taxon>
        <taxon>Vitis</taxon>
    </lineage>
</organism>
<dbReference type="EMBL" id="QGNW01001641">
    <property type="protein sequence ID" value="RVW34424.1"/>
    <property type="molecule type" value="Genomic_DNA"/>
</dbReference>
<feature type="compositionally biased region" description="Pro residues" evidence="1">
    <location>
        <begin position="15"/>
        <end position="28"/>
    </location>
</feature>
<sequence>MSEDCFQETSSPQLPNSPPADQLPPLLPESPIITESRVPLILENSVTGEDTNSLPTEPPKQQLCVYSQQQPSQQIKLNTSRVDLKSELEIEPKSDSNSPLDVQGETCEETGNLSVTMFHSGHLSHLLKLTDQPYRRKKTLTADDFSGEVLFRHRPYHQVRKEEIFKFSQSTGGRFSATRRPRAFLLRGPKPHAPAREGAWSTFRPRASTSSLA</sequence>
<gene>
    <name evidence="2" type="ORF">CK203_081407</name>
</gene>
<evidence type="ECO:0000313" key="3">
    <source>
        <dbReference type="Proteomes" id="UP000288805"/>
    </source>
</evidence>
<evidence type="ECO:0000256" key="1">
    <source>
        <dbReference type="SAM" id="MobiDB-lite"/>
    </source>
</evidence>
<dbReference type="AlphaFoldDB" id="A0A438DG25"/>